<evidence type="ECO:0000313" key="1">
    <source>
        <dbReference type="EMBL" id="MBB4961920.1"/>
    </source>
</evidence>
<dbReference type="Gene3D" id="1.10.260.40">
    <property type="entry name" value="lambda repressor-like DNA-binding domains"/>
    <property type="match status" value="1"/>
</dbReference>
<organism evidence="1 2">
    <name type="scientific">Micromonospora polyrhachis</name>
    <dbReference type="NCBI Taxonomy" id="1282883"/>
    <lineage>
        <taxon>Bacteria</taxon>
        <taxon>Bacillati</taxon>
        <taxon>Actinomycetota</taxon>
        <taxon>Actinomycetes</taxon>
        <taxon>Micromonosporales</taxon>
        <taxon>Micromonosporaceae</taxon>
        <taxon>Micromonospora</taxon>
    </lineage>
</organism>
<dbReference type="InterPro" id="IPR010982">
    <property type="entry name" value="Lambda_DNA-bd_dom_sf"/>
</dbReference>
<keyword evidence="2" id="KW-1185">Reference proteome</keyword>
<dbReference type="AlphaFoldDB" id="A0A7W7SYE8"/>
<dbReference type="SUPFAM" id="SSF47413">
    <property type="entry name" value="lambda repressor-like DNA-binding domains"/>
    <property type="match status" value="1"/>
</dbReference>
<dbReference type="Pfam" id="PF13560">
    <property type="entry name" value="HTH_31"/>
    <property type="match status" value="1"/>
</dbReference>
<dbReference type="CDD" id="cd00093">
    <property type="entry name" value="HTH_XRE"/>
    <property type="match status" value="1"/>
</dbReference>
<evidence type="ECO:0008006" key="3">
    <source>
        <dbReference type="Google" id="ProtNLM"/>
    </source>
</evidence>
<comment type="caution">
    <text evidence="1">The sequence shown here is derived from an EMBL/GenBank/DDBJ whole genome shotgun (WGS) entry which is preliminary data.</text>
</comment>
<accession>A0A7W7SYE8</accession>
<gene>
    <name evidence="1" type="ORF">FHR38_005653</name>
</gene>
<evidence type="ECO:0000313" key="2">
    <source>
        <dbReference type="Proteomes" id="UP000578819"/>
    </source>
</evidence>
<proteinExistence type="predicted"/>
<dbReference type="GO" id="GO:0003677">
    <property type="term" value="F:DNA binding"/>
    <property type="evidence" value="ECO:0007669"/>
    <property type="project" value="InterPro"/>
</dbReference>
<name>A0A7W7SYE8_9ACTN</name>
<reference evidence="1 2" key="1">
    <citation type="submission" date="2020-08" db="EMBL/GenBank/DDBJ databases">
        <title>Sequencing the genomes of 1000 actinobacteria strains.</title>
        <authorList>
            <person name="Klenk H.-P."/>
        </authorList>
    </citation>
    <scope>NUCLEOTIDE SEQUENCE [LARGE SCALE GENOMIC DNA]</scope>
    <source>
        <strain evidence="1 2">DSM 45886</strain>
    </source>
</reference>
<dbReference type="Proteomes" id="UP000578819">
    <property type="component" value="Unassembled WGS sequence"/>
</dbReference>
<sequence length="503" mass="53947">MTTDRKAVMVSETITAEQVAEARRDLGKQLAAWRLAAGLTQVGLGPRIGYSRSAVANVEVGREHAPLGFWQSVDRQLSAGGVLFAAYRQFAELERRHKVQMARERDQIRLAKVVDLMGPMAAENVGPTSETAADSAQGLMVSEPQLRLVAEDLIPASRDPDGLDTVTLAIMSGGQTQPFRIRRRALLELAATVAAAPMASVEAPPASSTVDPALVEHFAALRALLVQADDKLGGTSILPTVQQQTVLIAQFRRQARGFLRERLLGAEARWSEFGSWLSDDLGDGVTGAQWLDRAASMAQEANDGAFYAYVLARRAQRVSGTGDEDRVIGLARAAARTPDAPVLVRAFATVQEAQGCAAAGDVHGFQSALDRARLLIRDDSVAEGGTDALGAFCTWPYLDAQEGEGWLRLNEPGNAVTCFTAAVEEWPESYRRERGMYLSRTAHAYLAAIEPDQAAVAASEALALAMATGSARIRNNLVALCGKLGPFRAEPSVRGLLEQMGMP</sequence>
<dbReference type="InterPro" id="IPR001387">
    <property type="entry name" value="Cro/C1-type_HTH"/>
</dbReference>
<dbReference type="RefSeq" id="WP_184537781.1">
    <property type="nucleotide sequence ID" value="NZ_JACHJW010000001.1"/>
</dbReference>
<protein>
    <recommendedName>
        <fullName evidence="3">HTH cro/C1-type domain-containing protein</fullName>
    </recommendedName>
</protein>
<dbReference type="EMBL" id="JACHJW010000001">
    <property type="protein sequence ID" value="MBB4961920.1"/>
    <property type="molecule type" value="Genomic_DNA"/>
</dbReference>